<dbReference type="InterPro" id="IPR036779">
    <property type="entry name" value="LysM_dom_sf"/>
</dbReference>
<dbReference type="SMART" id="SM00257">
    <property type="entry name" value="LysM"/>
    <property type="match status" value="1"/>
</dbReference>
<dbReference type="AlphaFoldDB" id="A0A916TZ56"/>
<dbReference type="Pfam" id="PF01476">
    <property type="entry name" value="LysM"/>
    <property type="match status" value="1"/>
</dbReference>
<evidence type="ECO:0000313" key="4">
    <source>
        <dbReference type="Proteomes" id="UP000637002"/>
    </source>
</evidence>
<reference evidence="3" key="2">
    <citation type="submission" date="2020-09" db="EMBL/GenBank/DDBJ databases">
        <authorList>
            <person name="Sun Q."/>
            <person name="Zhou Y."/>
        </authorList>
    </citation>
    <scope>NUCLEOTIDE SEQUENCE</scope>
    <source>
        <strain evidence="3">CGMCC 1.12919</strain>
    </source>
</reference>
<evidence type="ECO:0000256" key="1">
    <source>
        <dbReference type="SAM" id="SignalP"/>
    </source>
</evidence>
<evidence type="ECO:0000313" key="3">
    <source>
        <dbReference type="EMBL" id="GGC53720.1"/>
    </source>
</evidence>
<feature type="domain" description="LysM" evidence="2">
    <location>
        <begin position="34"/>
        <end position="79"/>
    </location>
</feature>
<dbReference type="CDD" id="cd00118">
    <property type="entry name" value="LysM"/>
    <property type="match status" value="1"/>
</dbReference>
<reference evidence="3" key="1">
    <citation type="journal article" date="2014" name="Int. J. Syst. Evol. Microbiol.">
        <title>Complete genome sequence of Corynebacterium casei LMG S-19264T (=DSM 44701T), isolated from a smear-ripened cheese.</title>
        <authorList>
            <consortium name="US DOE Joint Genome Institute (JGI-PGF)"/>
            <person name="Walter F."/>
            <person name="Albersmeier A."/>
            <person name="Kalinowski J."/>
            <person name="Ruckert C."/>
        </authorList>
    </citation>
    <scope>NUCLEOTIDE SEQUENCE</scope>
    <source>
        <strain evidence="3">CGMCC 1.12919</strain>
    </source>
</reference>
<comment type="caution">
    <text evidence="3">The sequence shown here is derived from an EMBL/GenBank/DDBJ whole genome shotgun (WGS) entry which is preliminary data.</text>
</comment>
<keyword evidence="4" id="KW-1185">Reference proteome</keyword>
<organism evidence="3 4">
    <name type="scientific">Chelatococcus reniformis</name>
    <dbReference type="NCBI Taxonomy" id="1494448"/>
    <lineage>
        <taxon>Bacteria</taxon>
        <taxon>Pseudomonadati</taxon>
        <taxon>Pseudomonadota</taxon>
        <taxon>Alphaproteobacteria</taxon>
        <taxon>Hyphomicrobiales</taxon>
        <taxon>Chelatococcaceae</taxon>
        <taxon>Chelatococcus</taxon>
    </lineage>
</organism>
<evidence type="ECO:0000259" key="2">
    <source>
        <dbReference type="PROSITE" id="PS51782"/>
    </source>
</evidence>
<protein>
    <recommendedName>
        <fullName evidence="2">LysM domain-containing protein</fullName>
    </recommendedName>
</protein>
<dbReference type="Gene3D" id="3.10.350.10">
    <property type="entry name" value="LysM domain"/>
    <property type="match status" value="1"/>
</dbReference>
<dbReference type="EMBL" id="BMGG01000002">
    <property type="protein sequence ID" value="GGC53720.1"/>
    <property type="molecule type" value="Genomic_DNA"/>
</dbReference>
<proteinExistence type="predicted"/>
<dbReference type="Proteomes" id="UP000637002">
    <property type="component" value="Unassembled WGS sequence"/>
</dbReference>
<gene>
    <name evidence="3" type="ORF">GCM10010994_10890</name>
</gene>
<accession>A0A916TZ56</accession>
<feature type="chain" id="PRO_5037713713" description="LysM domain-containing protein" evidence="1">
    <location>
        <begin position="27"/>
        <end position="236"/>
    </location>
</feature>
<name>A0A916TZ56_9HYPH</name>
<dbReference type="InterPro" id="IPR018392">
    <property type="entry name" value="LysM"/>
</dbReference>
<sequence>MARRIRTGGAAAALLALAFAAPPAQAATSDCPGGTTTVERGDTLSSIAARCDVAEAVIIAANPAILGSGDLQIGSTVRASGPPAAALKLAKQFNDLANDTATALGRIAGAVDTSLRDLVDRNPDLKSRLERFAGQLGVGDAAPDAPRPEVTAKAADGGAGLVRIAAKGLPKESAIVIGAGPPQGAYAVLTAARTSAAGTLDEAVRLPDWMAGPVVFVLRDDANNITARSDRYAPGR</sequence>
<dbReference type="RefSeq" id="WP_188608133.1">
    <property type="nucleotide sequence ID" value="NZ_BMGG01000002.1"/>
</dbReference>
<keyword evidence="1" id="KW-0732">Signal</keyword>
<dbReference type="SUPFAM" id="SSF54106">
    <property type="entry name" value="LysM domain"/>
    <property type="match status" value="1"/>
</dbReference>
<dbReference type="PROSITE" id="PS51782">
    <property type="entry name" value="LYSM"/>
    <property type="match status" value="1"/>
</dbReference>
<feature type="signal peptide" evidence="1">
    <location>
        <begin position="1"/>
        <end position="26"/>
    </location>
</feature>